<dbReference type="Gene3D" id="3.90.245.10">
    <property type="entry name" value="Ribonucleoside hydrolase-like"/>
    <property type="match status" value="1"/>
</dbReference>
<dbReference type="InterPro" id="IPR036452">
    <property type="entry name" value="Ribo_hydro-like"/>
</dbReference>
<feature type="domain" description="Inosine/uridine-preferring nucleoside hydrolase" evidence="1">
    <location>
        <begin position="8"/>
        <end position="44"/>
    </location>
</feature>
<dbReference type="InterPro" id="IPR001910">
    <property type="entry name" value="Inosine/uridine_hydrolase_dom"/>
</dbReference>
<proteinExistence type="predicted"/>
<accession>X0VZ60</accession>
<evidence type="ECO:0000259" key="1">
    <source>
        <dbReference type="Pfam" id="PF01156"/>
    </source>
</evidence>
<comment type="caution">
    <text evidence="2">The sequence shown here is derived from an EMBL/GenBank/DDBJ whole genome shotgun (WGS) entry which is preliminary data.</text>
</comment>
<organism evidence="2">
    <name type="scientific">marine sediment metagenome</name>
    <dbReference type="NCBI Taxonomy" id="412755"/>
    <lineage>
        <taxon>unclassified sequences</taxon>
        <taxon>metagenomes</taxon>
        <taxon>ecological metagenomes</taxon>
    </lineage>
</organism>
<reference evidence="2" key="1">
    <citation type="journal article" date="2014" name="Front. Microbiol.">
        <title>High frequency of phylogenetically diverse reductive dehalogenase-homologous genes in deep subseafloor sedimentary metagenomes.</title>
        <authorList>
            <person name="Kawai M."/>
            <person name="Futagami T."/>
            <person name="Toyoda A."/>
            <person name="Takaki Y."/>
            <person name="Nishi S."/>
            <person name="Hori S."/>
            <person name="Arai W."/>
            <person name="Tsubouchi T."/>
            <person name="Morono Y."/>
            <person name="Uchiyama I."/>
            <person name="Ito T."/>
            <person name="Fujiyama A."/>
            <person name="Inagaki F."/>
            <person name="Takami H."/>
        </authorList>
    </citation>
    <scope>NUCLEOTIDE SEQUENCE</scope>
    <source>
        <strain evidence="2">Expedition CK06-06</strain>
    </source>
</reference>
<name>X0VZ60_9ZZZZ</name>
<dbReference type="SUPFAM" id="SSF53590">
    <property type="entry name" value="Nucleoside hydrolase"/>
    <property type="match status" value="1"/>
</dbReference>
<feature type="non-terminal residue" evidence="2">
    <location>
        <position position="47"/>
    </location>
</feature>
<dbReference type="Pfam" id="PF01156">
    <property type="entry name" value="IU_nuc_hydro"/>
    <property type="match status" value="1"/>
</dbReference>
<dbReference type="AlphaFoldDB" id="X0VZ60"/>
<dbReference type="EMBL" id="BARS01039333">
    <property type="protein sequence ID" value="GAG17728.1"/>
    <property type="molecule type" value="Genomic_DNA"/>
</dbReference>
<evidence type="ECO:0000313" key="2">
    <source>
        <dbReference type="EMBL" id="GAG17728.1"/>
    </source>
</evidence>
<dbReference type="GO" id="GO:0016799">
    <property type="term" value="F:hydrolase activity, hydrolyzing N-glycosyl compounds"/>
    <property type="evidence" value="ECO:0007669"/>
    <property type="project" value="InterPro"/>
</dbReference>
<protein>
    <recommendedName>
        <fullName evidence="1">Inosine/uridine-preferring nucleoside hydrolase domain-containing protein</fullName>
    </recommendedName>
</protein>
<sequence length="47" mass="4878">MDHMSVRVIIDTDLSIDDAPALLLAMQSPELEIASIPTVSGNGPGDA</sequence>
<gene>
    <name evidence="2" type="ORF">S01H1_60073</name>
</gene>